<keyword evidence="2" id="KW-0479">Metal-binding</keyword>
<evidence type="ECO:0000256" key="3">
    <source>
        <dbReference type="ARBA" id="ARBA00022729"/>
    </source>
</evidence>
<name>A0A9P6QB68_9FUNG</name>
<evidence type="ECO:0000313" key="8">
    <source>
        <dbReference type="EMBL" id="KAG0262799.1"/>
    </source>
</evidence>
<keyword evidence="4" id="KW-0378">Hydrolase</keyword>
<sequence>MLFNFLKVASAVVLLSSSTLLASANPAPGVHDLIAEDATLSHLEKRAAASIVTACKVPGQVAVTFDDGPSAYTSTLLNYLDKKKVKVTFFVNGDNGSRIDKGYKKDAVVRAYKAGHQIASHTWSHQDLAKLSESQIKVEMETLDKALKKLIGYRPLYMRPPYGSTNDLALNYLGKNGYTVVNWNIDSNDWRHPKDVQAGLKAYTDVLKKSSAKKKGWIGLQHDTYKETATKLGPQVIDWLLNNKYTVVPVGTCLGKSQNQWYRK</sequence>
<evidence type="ECO:0000313" key="9">
    <source>
        <dbReference type="Proteomes" id="UP000807716"/>
    </source>
</evidence>
<dbReference type="AlphaFoldDB" id="A0A9P6QB68"/>
<dbReference type="GO" id="GO:0046872">
    <property type="term" value="F:metal ion binding"/>
    <property type="evidence" value="ECO:0007669"/>
    <property type="project" value="UniProtKB-KW"/>
</dbReference>
<feature type="chain" id="PRO_5040263820" description="NodB homology domain-containing protein" evidence="6">
    <location>
        <begin position="25"/>
        <end position="264"/>
    </location>
</feature>
<dbReference type="Pfam" id="PF01522">
    <property type="entry name" value="Polysacc_deac_1"/>
    <property type="match status" value="1"/>
</dbReference>
<dbReference type="SUPFAM" id="SSF88713">
    <property type="entry name" value="Glycoside hydrolase/deacetylase"/>
    <property type="match status" value="1"/>
</dbReference>
<dbReference type="GO" id="GO:0016810">
    <property type="term" value="F:hydrolase activity, acting on carbon-nitrogen (but not peptide) bonds"/>
    <property type="evidence" value="ECO:0007669"/>
    <property type="project" value="InterPro"/>
</dbReference>
<dbReference type="GO" id="GO:0005975">
    <property type="term" value="P:carbohydrate metabolic process"/>
    <property type="evidence" value="ECO:0007669"/>
    <property type="project" value="InterPro"/>
</dbReference>
<protein>
    <recommendedName>
        <fullName evidence="7">NodB homology domain-containing protein</fullName>
    </recommendedName>
</protein>
<dbReference type="PANTHER" id="PTHR46471:SF2">
    <property type="entry name" value="CHITIN DEACETYLASE-RELATED"/>
    <property type="match status" value="1"/>
</dbReference>
<dbReference type="Proteomes" id="UP000807716">
    <property type="component" value="Unassembled WGS sequence"/>
</dbReference>
<dbReference type="PANTHER" id="PTHR46471">
    <property type="entry name" value="CHITIN DEACETYLASE"/>
    <property type="match status" value="1"/>
</dbReference>
<dbReference type="OrthoDB" id="407355at2759"/>
<evidence type="ECO:0000256" key="4">
    <source>
        <dbReference type="ARBA" id="ARBA00022801"/>
    </source>
</evidence>
<feature type="signal peptide" evidence="6">
    <location>
        <begin position="1"/>
        <end position="24"/>
    </location>
</feature>
<evidence type="ECO:0000259" key="7">
    <source>
        <dbReference type="PROSITE" id="PS51677"/>
    </source>
</evidence>
<feature type="domain" description="NodB homology" evidence="7">
    <location>
        <begin position="59"/>
        <end position="248"/>
    </location>
</feature>
<gene>
    <name evidence="8" type="ORF">DFQ27_002112</name>
</gene>
<dbReference type="InterPro" id="IPR011330">
    <property type="entry name" value="Glyco_hydro/deAcase_b/a-brl"/>
</dbReference>
<dbReference type="Gene3D" id="3.20.20.370">
    <property type="entry name" value="Glycoside hydrolase/deacetylase"/>
    <property type="match status" value="1"/>
</dbReference>
<dbReference type="CDD" id="cd10951">
    <property type="entry name" value="CE4_ClCDA_like"/>
    <property type="match status" value="1"/>
</dbReference>
<organism evidence="8 9">
    <name type="scientific">Actinomortierella ambigua</name>
    <dbReference type="NCBI Taxonomy" id="1343610"/>
    <lineage>
        <taxon>Eukaryota</taxon>
        <taxon>Fungi</taxon>
        <taxon>Fungi incertae sedis</taxon>
        <taxon>Mucoromycota</taxon>
        <taxon>Mortierellomycotina</taxon>
        <taxon>Mortierellomycetes</taxon>
        <taxon>Mortierellales</taxon>
        <taxon>Mortierellaceae</taxon>
        <taxon>Actinomortierella</taxon>
    </lineage>
</organism>
<reference evidence="8" key="1">
    <citation type="journal article" date="2020" name="Fungal Divers.">
        <title>Resolving the Mortierellaceae phylogeny through synthesis of multi-gene phylogenetics and phylogenomics.</title>
        <authorList>
            <person name="Vandepol N."/>
            <person name="Liber J."/>
            <person name="Desiro A."/>
            <person name="Na H."/>
            <person name="Kennedy M."/>
            <person name="Barry K."/>
            <person name="Grigoriev I.V."/>
            <person name="Miller A.N."/>
            <person name="O'Donnell K."/>
            <person name="Stajich J.E."/>
            <person name="Bonito G."/>
        </authorList>
    </citation>
    <scope>NUCLEOTIDE SEQUENCE</scope>
    <source>
        <strain evidence="8">BC1065</strain>
    </source>
</reference>
<keyword evidence="9" id="KW-1185">Reference proteome</keyword>
<dbReference type="EMBL" id="JAAAJB010000177">
    <property type="protein sequence ID" value="KAG0262799.1"/>
    <property type="molecule type" value="Genomic_DNA"/>
</dbReference>
<keyword evidence="3 6" id="KW-0732">Signal</keyword>
<evidence type="ECO:0000256" key="6">
    <source>
        <dbReference type="SAM" id="SignalP"/>
    </source>
</evidence>
<comment type="cofactor">
    <cofactor evidence="1">
        <name>Co(2+)</name>
        <dbReference type="ChEBI" id="CHEBI:48828"/>
    </cofactor>
</comment>
<dbReference type="InterPro" id="IPR002509">
    <property type="entry name" value="NODB_dom"/>
</dbReference>
<comment type="caution">
    <text evidence="8">The sequence shown here is derived from an EMBL/GenBank/DDBJ whole genome shotgun (WGS) entry which is preliminary data.</text>
</comment>
<keyword evidence="5" id="KW-0119">Carbohydrate metabolism</keyword>
<accession>A0A9P6QB68</accession>
<evidence type="ECO:0000256" key="5">
    <source>
        <dbReference type="ARBA" id="ARBA00023277"/>
    </source>
</evidence>
<proteinExistence type="predicted"/>
<dbReference type="PROSITE" id="PS51677">
    <property type="entry name" value="NODB"/>
    <property type="match status" value="1"/>
</dbReference>
<evidence type="ECO:0000256" key="1">
    <source>
        <dbReference type="ARBA" id="ARBA00001941"/>
    </source>
</evidence>
<evidence type="ECO:0000256" key="2">
    <source>
        <dbReference type="ARBA" id="ARBA00022723"/>
    </source>
</evidence>